<evidence type="ECO:0000313" key="3">
    <source>
        <dbReference type="EMBL" id="MDF2953143.1"/>
    </source>
</evidence>
<dbReference type="InterPro" id="IPR002930">
    <property type="entry name" value="GCV_H"/>
</dbReference>
<gene>
    <name evidence="3" type="ORF">OD816_000388</name>
</gene>
<dbReference type="AlphaFoldDB" id="A0AAE3TFL2"/>
<name>A0AAE3TFL2_9BACT</name>
<dbReference type="GO" id="GO:0005737">
    <property type="term" value="C:cytoplasm"/>
    <property type="evidence" value="ECO:0007669"/>
    <property type="project" value="TreeGrafter"/>
</dbReference>
<dbReference type="EMBL" id="JAPHEG010000001">
    <property type="protein sequence ID" value="MDF2953143.1"/>
    <property type="molecule type" value="Genomic_DNA"/>
</dbReference>
<proteinExistence type="predicted"/>
<comment type="caution">
    <text evidence="3">The sequence shown here is derived from an EMBL/GenBank/DDBJ whole genome shotgun (WGS) entry which is preliminary data.</text>
</comment>
<dbReference type="InterPro" id="IPR000089">
    <property type="entry name" value="Biotin_lipoyl"/>
</dbReference>
<protein>
    <submittedName>
        <fullName evidence="3">Glycine cleavage system protein H</fullName>
    </submittedName>
</protein>
<evidence type="ECO:0000259" key="2">
    <source>
        <dbReference type="PROSITE" id="PS50968"/>
    </source>
</evidence>
<dbReference type="CDD" id="cd06848">
    <property type="entry name" value="GCS_H"/>
    <property type="match status" value="1"/>
</dbReference>
<evidence type="ECO:0000256" key="1">
    <source>
        <dbReference type="ARBA" id="ARBA00022823"/>
    </source>
</evidence>
<keyword evidence="1" id="KW-0450">Lipoyl</keyword>
<feature type="domain" description="Lipoyl-binding" evidence="2">
    <location>
        <begin position="24"/>
        <end position="106"/>
    </location>
</feature>
<reference evidence="3" key="1">
    <citation type="submission" date="2022-11" db="EMBL/GenBank/DDBJ databases">
        <title>Candidatus Alkanophaga archaea from heated hydrothermal vent sediment oxidize petroleum alkanes.</title>
        <authorList>
            <person name="Zehnle H."/>
            <person name="Laso-Perez R."/>
            <person name="Lipp J."/>
            <person name="Teske A."/>
            <person name="Wegener G."/>
        </authorList>
    </citation>
    <scope>NUCLEOTIDE SEQUENCE</scope>
    <source>
        <strain evidence="3">MCA70</strain>
    </source>
</reference>
<sequence length="145" mass="17101">MFKLPEDRLYSDNHLWVKKKRQKLARIGVTDYFSLKNLEVIEIDLPEEEEVFEKDEIFGSIETVEEVFDLIMPVSGKIVAVNEKVLEDVDILNEDPYIEGWLVEVKLLNPSELDELLPPEDYEIKFLEEAEEITEEKLIEEEEEE</sequence>
<dbReference type="InterPro" id="IPR033753">
    <property type="entry name" value="GCV_H/Fam206"/>
</dbReference>
<dbReference type="SUPFAM" id="SSF51230">
    <property type="entry name" value="Single hybrid motif"/>
    <property type="match status" value="1"/>
</dbReference>
<dbReference type="GO" id="GO:0009249">
    <property type="term" value="P:protein lipoylation"/>
    <property type="evidence" value="ECO:0007669"/>
    <property type="project" value="TreeGrafter"/>
</dbReference>
<dbReference type="Pfam" id="PF01597">
    <property type="entry name" value="GCV_H"/>
    <property type="match status" value="1"/>
</dbReference>
<dbReference type="GO" id="GO:0005960">
    <property type="term" value="C:glycine cleavage complex"/>
    <property type="evidence" value="ECO:0007669"/>
    <property type="project" value="InterPro"/>
</dbReference>
<evidence type="ECO:0000313" key="4">
    <source>
        <dbReference type="Proteomes" id="UP001144110"/>
    </source>
</evidence>
<dbReference type="Proteomes" id="UP001144110">
    <property type="component" value="Unassembled WGS sequence"/>
</dbReference>
<accession>A0AAE3TFL2</accession>
<dbReference type="GO" id="GO:0019464">
    <property type="term" value="P:glycine decarboxylation via glycine cleavage system"/>
    <property type="evidence" value="ECO:0007669"/>
    <property type="project" value="InterPro"/>
</dbReference>
<organism evidence="3 4">
    <name type="scientific">Candidatus Thermodesulfobacterium syntrophicum</name>
    <dbReference type="NCBI Taxonomy" id="3060442"/>
    <lineage>
        <taxon>Bacteria</taxon>
        <taxon>Pseudomonadati</taxon>
        <taxon>Thermodesulfobacteriota</taxon>
        <taxon>Thermodesulfobacteria</taxon>
        <taxon>Thermodesulfobacteriales</taxon>
        <taxon>Thermodesulfobacteriaceae</taxon>
        <taxon>Thermodesulfobacterium</taxon>
    </lineage>
</organism>
<dbReference type="PROSITE" id="PS50968">
    <property type="entry name" value="BIOTINYL_LIPOYL"/>
    <property type="match status" value="1"/>
</dbReference>
<dbReference type="InterPro" id="IPR011053">
    <property type="entry name" value="Single_hybrid_motif"/>
</dbReference>
<dbReference type="PANTHER" id="PTHR11715:SF3">
    <property type="entry name" value="GLYCINE CLEAVAGE SYSTEM H PROTEIN-RELATED"/>
    <property type="match status" value="1"/>
</dbReference>
<dbReference type="Gene3D" id="2.40.50.100">
    <property type="match status" value="1"/>
</dbReference>
<dbReference type="PANTHER" id="PTHR11715">
    <property type="entry name" value="GLYCINE CLEAVAGE SYSTEM H PROTEIN"/>
    <property type="match status" value="1"/>
</dbReference>